<dbReference type="Pfam" id="PF22284">
    <property type="entry name" value="DUF6961"/>
    <property type="match status" value="1"/>
</dbReference>
<proteinExistence type="predicted"/>
<comment type="caution">
    <text evidence="1">The sequence shown here is derived from an EMBL/GenBank/DDBJ whole genome shotgun (WGS) entry which is preliminary data.</text>
</comment>
<dbReference type="Proteomes" id="UP000286576">
    <property type="component" value="Unassembled WGS sequence"/>
</dbReference>
<dbReference type="AlphaFoldDB" id="A0A418NS26"/>
<sequence>MTRDQEIWGKALWVERHYGENGWFHIAQQQDRLLELGDFDGMALWRKVGERFDQLRSMRTDAGVH</sequence>
<protein>
    <submittedName>
        <fullName evidence="1">Uncharacterized protein</fullName>
    </submittedName>
</protein>
<name>A0A418NS26_9SPHN</name>
<organism evidence="1 2">
    <name type="scientific">Aurantiacibacter zhengii</name>
    <dbReference type="NCBI Taxonomy" id="2307003"/>
    <lineage>
        <taxon>Bacteria</taxon>
        <taxon>Pseudomonadati</taxon>
        <taxon>Pseudomonadota</taxon>
        <taxon>Alphaproteobacteria</taxon>
        <taxon>Sphingomonadales</taxon>
        <taxon>Erythrobacteraceae</taxon>
        <taxon>Aurantiacibacter</taxon>
    </lineage>
</organism>
<reference evidence="1 2" key="1">
    <citation type="submission" date="2018-08" db="EMBL/GenBank/DDBJ databases">
        <title>Erythrobacter zhengii sp.nov., a bacterium isolated from deep-sea sediment.</title>
        <authorList>
            <person name="Fang C."/>
            <person name="Wu Y.-H."/>
            <person name="Sun C."/>
            <person name="Wang H."/>
            <person name="Cheng H."/>
            <person name="Meng F.-X."/>
            <person name="Wang C.-S."/>
            <person name="Xu X.-W."/>
        </authorList>
    </citation>
    <scope>NUCLEOTIDE SEQUENCE [LARGE SCALE GENOMIC DNA]</scope>
    <source>
        <strain evidence="1 2">V18</strain>
    </source>
</reference>
<accession>A0A418NS26</accession>
<evidence type="ECO:0000313" key="1">
    <source>
        <dbReference type="EMBL" id="RIV85954.1"/>
    </source>
</evidence>
<dbReference type="OrthoDB" id="7363783at2"/>
<dbReference type="InterPro" id="IPR054234">
    <property type="entry name" value="DUF6961"/>
</dbReference>
<evidence type="ECO:0000313" key="2">
    <source>
        <dbReference type="Proteomes" id="UP000286576"/>
    </source>
</evidence>
<dbReference type="EMBL" id="QXFL01000004">
    <property type="protein sequence ID" value="RIV85954.1"/>
    <property type="molecule type" value="Genomic_DNA"/>
</dbReference>
<gene>
    <name evidence="1" type="ORF">D2V07_11690</name>
</gene>
<keyword evidence="2" id="KW-1185">Reference proteome</keyword>
<dbReference type="RefSeq" id="WP_119587147.1">
    <property type="nucleotide sequence ID" value="NZ_CAWODQ010000024.1"/>
</dbReference>